<proteinExistence type="predicted"/>
<name>A0A8S5QTP6_9CAUD</name>
<evidence type="ECO:0000256" key="1">
    <source>
        <dbReference type="SAM" id="MobiDB-lite"/>
    </source>
</evidence>
<feature type="region of interest" description="Disordered" evidence="1">
    <location>
        <begin position="1"/>
        <end position="31"/>
    </location>
</feature>
<dbReference type="EMBL" id="BK015724">
    <property type="protein sequence ID" value="DAE22020.1"/>
    <property type="molecule type" value="Genomic_DNA"/>
</dbReference>
<reference evidence="2" key="1">
    <citation type="journal article" date="2021" name="Proc. Natl. Acad. Sci. U.S.A.">
        <title>A Catalog of Tens of Thousands of Viruses from Human Metagenomes Reveals Hidden Associations with Chronic Diseases.</title>
        <authorList>
            <person name="Tisza M.J."/>
            <person name="Buck C.B."/>
        </authorList>
    </citation>
    <scope>NUCLEOTIDE SEQUENCE</scope>
    <source>
        <strain evidence="2">CtRnx2</strain>
    </source>
</reference>
<sequence length="78" mass="8664">MPLPKMYGNRRRTLKPQNTPADLLREGGPNSGLTETQWQAILKQLPAPVVDNQTTPHNAGFLLGIQFALSKVAPFVRR</sequence>
<organism evidence="2">
    <name type="scientific">Podoviridae sp. ctRnx2</name>
    <dbReference type="NCBI Taxonomy" id="2826555"/>
    <lineage>
        <taxon>Viruses</taxon>
        <taxon>Duplodnaviria</taxon>
        <taxon>Heunggongvirae</taxon>
        <taxon>Uroviricota</taxon>
        <taxon>Caudoviricetes</taxon>
    </lineage>
</organism>
<evidence type="ECO:0000313" key="2">
    <source>
        <dbReference type="EMBL" id="DAE22020.1"/>
    </source>
</evidence>
<protein>
    <submittedName>
        <fullName evidence="2">Uncharacterized protein</fullName>
    </submittedName>
</protein>
<accession>A0A8S5QTP6</accession>